<dbReference type="PANTHER" id="PTHR46890:SF48">
    <property type="entry name" value="RNA-DIRECTED DNA POLYMERASE"/>
    <property type="match status" value="1"/>
</dbReference>
<organism evidence="2 3">
    <name type="scientific">Cannabis sativa</name>
    <name type="common">Hemp</name>
    <name type="synonym">Marijuana</name>
    <dbReference type="NCBI Taxonomy" id="3483"/>
    <lineage>
        <taxon>Eukaryota</taxon>
        <taxon>Viridiplantae</taxon>
        <taxon>Streptophyta</taxon>
        <taxon>Embryophyta</taxon>
        <taxon>Tracheophyta</taxon>
        <taxon>Spermatophyta</taxon>
        <taxon>Magnoliopsida</taxon>
        <taxon>eudicotyledons</taxon>
        <taxon>Gunneridae</taxon>
        <taxon>Pentapetalae</taxon>
        <taxon>rosids</taxon>
        <taxon>fabids</taxon>
        <taxon>Rosales</taxon>
        <taxon>Cannabaceae</taxon>
        <taxon>Cannabis</taxon>
    </lineage>
</organism>
<reference evidence="2" key="2">
    <citation type="submission" date="2021-03" db="UniProtKB">
        <authorList>
            <consortium name="EnsemblPlants"/>
        </authorList>
    </citation>
    <scope>IDENTIFICATION</scope>
</reference>
<dbReference type="SUPFAM" id="SSF56219">
    <property type="entry name" value="DNase I-like"/>
    <property type="match status" value="1"/>
</dbReference>
<dbReference type="Gramene" id="evm.model.09.310">
    <property type="protein sequence ID" value="cds.evm.model.09.310"/>
    <property type="gene ID" value="evm.TU.09.310"/>
</dbReference>
<dbReference type="Proteomes" id="UP000596661">
    <property type="component" value="Chromosome 9"/>
</dbReference>
<accession>A0A803QFR0</accession>
<keyword evidence="3" id="KW-1185">Reference proteome</keyword>
<dbReference type="EnsemblPlants" id="evm.model.09.310">
    <property type="protein sequence ID" value="cds.evm.model.09.310"/>
    <property type="gene ID" value="evm.TU.09.310"/>
</dbReference>
<feature type="domain" description="Reverse transcriptase" evidence="1">
    <location>
        <begin position="248"/>
        <end position="522"/>
    </location>
</feature>
<dbReference type="InterPro" id="IPR052343">
    <property type="entry name" value="Retrotransposon-Effector_Assoc"/>
</dbReference>
<reference evidence="2" key="1">
    <citation type="submission" date="2018-11" db="EMBL/GenBank/DDBJ databases">
        <authorList>
            <person name="Grassa J C."/>
        </authorList>
    </citation>
    <scope>NUCLEOTIDE SEQUENCE [LARGE SCALE GENOMIC DNA]</scope>
</reference>
<proteinExistence type="predicted"/>
<dbReference type="InterPro" id="IPR043502">
    <property type="entry name" value="DNA/RNA_pol_sf"/>
</dbReference>
<dbReference type="Pfam" id="PF00078">
    <property type="entry name" value="RVT_1"/>
    <property type="match status" value="1"/>
</dbReference>
<dbReference type="CDD" id="cd01650">
    <property type="entry name" value="RT_nLTR_like"/>
    <property type="match status" value="1"/>
</dbReference>
<dbReference type="EMBL" id="UZAU01000722">
    <property type="status" value="NOT_ANNOTATED_CDS"/>
    <property type="molecule type" value="Genomic_DNA"/>
</dbReference>
<dbReference type="AlphaFoldDB" id="A0A803QFR0"/>
<dbReference type="PANTHER" id="PTHR46890">
    <property type="entry name" value="NON-LTR RETROLELEMENT REVERSE TRANSCRIPTASE-LIKE PROTEIN-RELATED"/>
    <property type="match status" value="1"/>
</dbReference>
<evidence type="ECO:0000313" key="3">
    <source>
        <dbReference type="Proteomes" id="UP000596661"/>
    </source>
</evidence>
<name>A0A803QFR0_CANSA</name>
<dbReference type="OMA" id="NHARHPI"/>
<dbReference type="InterPro" id="IPR000477">
    <property type="entry name" value="RT_dom"/>
</dbReference>
<evidence type="ECO:0000259" key="1">
    <source>
        <dbReference type="PROSITE" id="PS50878"/>
    </source>
</evidence>
<dbReference type="SUPFAM" id="SSF56672">
    <property type="entry name" value="DNA/RNA polymerases"/>
    <property type="match status" value="1"/>
</dbReference>
<dbReference type="InterPro" id="IPR036691">
    <property type="entry name" value="Endo/exonu/phosph_ase_sf"/>
</dbReference>
<dbReference type="PROSITE" id="PS50878">
    <property type="entry name" value="RT_POL"/>
    <property type="match status" value="1"/>
</dbReference>
<protein>
    <recommendedName>
        <fullName evidence="1">Reverse transcriptase domain-containing protein</fullName>
    </recommendedName>
</protein>
<sequence length="522" mass="59783">MSRAPSTQFQSFVDNHARHPISPLGNLFTWTNRQKQPSHTQERLDWCLSNANWDVHFPTPRLYHGDFFGSDHQPLIITLHHSVDQSHHVPRFIFDRLWMSEPDFETCLRDAWMLNNQNHHSNPLIGFNEKLSNCSSRLKQWKQSLGPPLATQIREVQSQLKVVQSFPRPTNDKLDQGRKLEKELNSIIECLTEEEIELLQATFSANEIKKATFQLAHDKAPGLDGFSGCFFQKNWHLFGKDIITAALNFLNGDADLAAINKTLIVLIPKRPNPKQITDYRPISLCSTFYKIISRVLINRLKPILSRIISPTQSSFLPHRLISDNIIIGQEVMHSLSHRKSGRLGWMALKLDMAKAFDRVEWVFVRRVMEKFSFPQRFINLVMACVSTTTFSFSINQQVLGQVKPSRGIRQGDPLSPYLFILFSEGLSSLIHHKTQQRQPRRHSLRIKIARRAPTISHLFFADDSLLFRSASPEAATVIKHILHDYSLASGQLVNFTKSALFFSPNTTPEIQNPVATIFGILV</sequence>
<evidence type="ECO:0000313" key="2">
    <source>
        <dbReference type="EnsemblPlants" id="cds.evm.model.09.310"/>
    </source>
</evidence>